<reference evidence="4" key="1">
    <citation type="submission" date="2025-08" db="UniProtKB">
        <authorList>
            <consortium name="RefSeq"/>
        </authorList>
    </citation>
    <scope>IDENTIFICATION</scope>
    <source>
        <tissue evidence="4">Tentacle</tissue>
    </source>
</reference>
<accession>A0A6P8HFN0</accession>
<dbReference type="RefSeq" id="XP_031554601.1">
    <property type="nucleotide sequence ID" value="XM_031698741.1"/>
</dbReference>
<dbReference type="InterPro" id="IPR033336">
    <property type="entry name" value="SAXO1/2"/>
</dbReference>
<dbReference type="InParanoid" id="A0A6P8HFN0"/>
<dbReference type="PANTHER" id="PTHR31516">
    <property type="entry name" value="STABILIZER OF AXONEMAL MICROTUBULES 2"/>
    <property type="match status" value="1"/>
</dbReference>
<evidence type="ECO:0000313" key="3">
    <source>
        <dbReference type="Proteomes" id="UP000515163"/>
    </source>
</evidence>
<gene>
    <name evidence="4" type="primary">LOC116291529</name>
</gene>
<evidence type="ECO:0000313" key="4">
    <source>
        <dbReference type="RefSeq" id="XP_031554601.1"/>
    </source>
</evidence>
<feature type="compositionally biased region" description="Basic and acidic residues" evidence="2">
    <location>
        <begin position="88"/>
        <end position="103"/>
    </location>
</feature>
<dbReference type="AlphaFoldDB" id="A0A6P8HFN0"/>
<dbReference type="OrthoDB" id="365640at2759"/>
<sequence length="466" mass="53449">MVHPLCICQICNCGRHRCAHKPVNRPTSQKCLFTEYQDRYKKHGNVGRTEPIKPEFTVKASTDPFDGNTNYKYDYVPHKLEPHKKREKERYVRPDGKVEDESTYKHDYPGRVAAPAESAKPPVHYQASNRPFGGSTVHQDTFRPWDLDLCKVKSMKPLASSMNNDGKMDGRTIHQTDFPGHYVARRSPIRPFNSDFRPPQGAMEKDTTTRLDYTPKRAAPAQSQKPLERRPSTGPPFAGITTFQHDFQFKKGLPSSSFKPRQEAVQSNAPFEDETTTGFSYRKWNLPKRQLREKEIYRPPSGDFKDDTTFRHDYPQWNVPPAASAKPPLQSFVSNQPFQDRTTHGDTYRAWDYQPIHKGNGPDPYRPPSGKFEGESTMQSHYRGQRGDRAKPIRHEMHRPMSASPMDLNTTYGDTFRGLRPNVCPASKINQFVKNPQNGFYYSHDTKGHTFFKPISETVQPLSLSA</sequence>
<dbReference type="PANTHER" id="PTHR31516:SF17">
    <property type="entry name" value="STABILIZER OF AXONEMAL MICROTUBULES 2"/>
    <property type="match status" value="1"/>
</dbReference>
<dbReference type="GO" id="GO:0008017">
    <property type="term" value="F:microtubule binding"/>
    <property type="evidence" value="ECO:0007669"/>
    <property type="project" value="InterPro"/>
</dbReference>
<feature type="region of interest" description="Disordered" evidence="2">
    <location>
        <begin position="353"/>
        <end position="388"/>
    </location>
</feature>
<dbReference type="Pfam" id="PF05217">
    <property type="entry name" value="SAXO1-2"/>
    <property type="match status" value="2"/>
</dbReference>
<dbReference type="FunCoup" id="A0A6P8HFN0">
    <property type="interactions" value="75"/>
</dbReference>
<dbReference type="Proteomes" id="UP000515163">
    <property type="component" value="Unplaced"/>
</dbReference>
<feature type="compositionally biased region" description="Basic and acidic residues" evidence="2">
    <location>
        <begin position="203"/>
        <end position="215"/>
    </location>
</feature>
<dbReference type="KEGG" id="aten:116291529"/>
<dbReference type="GeneID" id="116291529"/>
<proteinExistence type="inferred from homology"/>
<evidence type="ECO:0000256" key="1">
    <source>
        <dbReference type="ARBA" id="ARBA00008738"/>
    </source>
</evidence>
<organism evidence="3 4">
    <name type="scientific">Actinia tenebrosa</name>
    <name type="common">Australian red waratah sea anemone</name>
    <dbReference type="NCBI Taxonomy" id="6105"/>
    <lineage>
        <taxon>Eukaryota</taxon>
        <taxon>Metazoa</taxon>
        <taxon>Cnidaria</taxon>
        <taxon>Anthozoa</taxon>
        <taxon>Hexacorallia</taxon>
        <taxon>Actiniaria</taxon>
        <taxon>Actiniidae</taxon>
        <taxon>Actinia</taxon>
    </lineage>
</organism>
<keyword evidence="3" id="KW-1185">Reference proteome</keyword>
<comment type="similarity">
    <text evidence="1">Belongs to the FAM154 family.</text>
</comment>
<dbReference type="GO" id="GO:0005856">
    <property type="term" value="C:cytoskeleton"/>
    <property type="evidence" value="ECO:0007669"/>
    <property type="project" value="TreeGrafter"/>
</dbReference>
<feature type="region of interest" description="Disordered" evidence="2">
    <location>
        <begin position="185"/>
        <end position="240"/>
    </location>
</feature>
<protein>
    <submittedName>
        <fullName evidence="4">Stabilizer of axonemal microtubules 2-like</fullName>
    </submittedName>
</protein>
<feature type="region of interest" description="Disordered" evidence="2">
    <location>
        <begin position="82"/>
        <end position="103"/>
    </location>
</feature>
<evidence type="ECO:0000256" key="2">
    <source>
        <dbReference type="SAM" id="MobiDB-lite"/>
    </source>
</evidence>
<name>A0A6P8HFN0_ACTTE</name>